<dbReference type="EMBL" id="JAMRDG010000002">
    <property type="protein sequence ID" value="KAJ3684644.1"/>
    <property type="molecule type" value="Genomic_DNA"/>
</dbReference>
<evidence type="ECO:0000313" key="2">
    <source>
        <dbReference type="EMBL" id="KAJ3684644.1"/>
    </source>
</evidence>
<dbReference type="SUPFAM" id="SSF53335">
    <property type="entry name" value="S-adenosyl-L-methionine-dependent methyltransferases"/>
    <property type="match status" value="1"/>
</dbReference>
<dbReference type="Gene3D" id="3.40.50.150">
    <property type="entry name" value="Vaccinia Virus protein VP39"/>
    <property type="match status" value="1"/>
</dbReference>
<sequence>MTDLFSKQAEKYAEARPSYPAELFDFIASKTPRHGLVWDVGTGNGQAAVQLEIFNSSIFTILLAEIYKNVVATDVSRQQLNLAQKRPNICYVHTPGSLSLSELHIDVAPPDSADLVTVAQALHWFDLPTFYEQVRSVLCKPHGVIAAWSYLEPTVDPAMDAVFGSLYNLSQPYWAPQRKIVDDRYRDLGFPFEPVQGEASTGPFDFVTEKKMNLNLFLTYIRSWSAYQTAKEKGVEMLPDETVADFRKAWGSDEEEVKTIKFPIFLKIGKIGAY</sequence>
<protein>
    <recommendedName>
        <fullName evidence="1">Methyltransferase type 11 domain-containing protein</fullName>
    </recommendedName>
</protein>
<organism evidence="2 3">
    <name type="scientific">Rhynchospora tenuis</name>
    <dbReference type="NCBI Taxonomy" id="198213"/>
    <lineage>
        <taxon>Eukaryota</taxon>
        <taxon>Viridiplantae</taxon>
        <taxon>Streptophyta</taxon>
        <taxon>Embryophyta</taxon>
        <taxon>Tracheophyta</taxon>
        <taxon>Spermatophyta</taxon>
        <taxon>Magnoliopsida</taxon>
        <taxon>Liliopsida</taxon>
        <taxon>Poales</taxon>
        <taxon>Cyperaceae</taxon>
        <taxon>Cyperoideae</taxon>
        <taxon>Rhynchosporeae</taxon>
        <taxon>Rhynchospora</taxon>
    </lineage>
</organism>
<keyword evidence="3" id="KW-1185">Reference proteome</keyword>
<dbReference type="Proteomes" id="UP001210211">
    <property type="component" value="Unassembled WGS sequence"/>
</dbReference>
<proteinExistence type="predicted"/>
<dbReference type="GO" id="GO:0008757">
    <property type="term" value="F:S-adenosylmethionine-dependent methyltransferase activity"/>
    <property type="evidence" value="ECO:0007669"/>
    <property type="project" value="InterPro"/>
</dbReference>
<evidence type="ECO:0000259" key="1">
    <source>
        <dbReference type="Pfam" id="PF08241"/>
    </source>
</evidence>
<feature type="domain" description="Methyltransferase type 11" evidence="1">
    <location>
        <begin position="57"/>
        <end position="145"/>
    </location>
</feature>
<evidence type="ECO:0000313" key="3">
    <source>
        <dbReference type="Proteomes" id="UP001210211"/>
    </source>
</evidence>
<gene>
    <name evidence="2" type="ORF">LUZ61_013808</name>
</gene>
<name>A0AAD5WAA6_9POAL</name>
<accession>A0AAD5WAA6</accession>
<dbReference type="PANTHER" id="PTHR45180">
    <property type="entry name" value="OS01G0307686 PROTEIN"/>
    <property type="match status" value="1"/>
</dbReference>
<comment type="caution">
    <text evidence="2">The sequence shown here is derived from an EMBL/GenBank/DDBJ whole genome shotgun (WGS) entry which is preliminary data.</text>
</comment>
<reference evidence="2 3" key="1">
    <citation type="journal article" date="2022" name="Cell">
        <title>Repeat-based holocentromeres influence genome architecture and karyotype evolution.</title>
        <authorList>
            <person name="Hofstatter P.G."/>
            <person name="Thangavel G."/>
            <person name="Lux T."/>
            <person name="Neumann P."/>
            <person name="Vondrak T."/>
            <person name="Novak P."/>
            <person name="Zhang M."/>
            <person name="Costa L."/>
            <person name="Castellani M."/>
            <person name="Scott A."/>
            <person name="Toegelov H."/>
            <person name="Fuchs J."/>
            <person name="Mata-Sucre Y."/>
            <person name="Dias Y."/>
            <person name="Vanzela A.L.L."/>
            <person name="Huettel B."/>
            <person name="Almeida C.C.S."/>
            <person name="Simkova H."/>
            <person name="Souza G."/>
            <person name="Pedrosa-Harand A."/>
            <person name="Macas J."/>
            <person name="Mayer K.F.X."/>
            <person name="Houben A."/>
            <person name="Marques A."/>
        </authorList>
    </citation>
    <scope>NUCLEOTIDE SEQUENCE [LARGE SCALE GENOMIC DNA]</scope>
    <source>
        <strain evidence="2">RhyTen1mFocal</strain>
    </source>
</reference>
<dbReference type="InterPro" id="IPR013216">
    <property type="entry name" value="Methyltransf_11"/>
</dbReference>
<dbReference type="AlphaFoldDB" id="A0AAD5WAA6"/>
<dbReference type="Pfam" id="PF08241">
    <property type="entry name" value="Methyltransf_11"/>
    <property type="match status" value="1"/>
</dbReference>
<dbReference type="InterPro" id="IPR029063">
    <property type="entry name" value="SAM-dependent_MTases_sf"/>
</dbReference>
<dbReference type="PANTHER" id="PTHR45180:SF1">
    <property type="entry name" value="OS01G0307686 PROTEIN"/>
    <property type="match status" value="1"/>
</dbReference>
<dbReference type="CDD" id="cd02440">
    <property type="entry name" value="AdoMet_MTases"/>
    <property type="match status" value="1"/>
</dbReference>